<feature type="compositionally biased region" description="Basic and acidic residues" evidence="1">
    <location>
        <begin position="272"/>
        <end position="316"/>
    </location>
</feature>
<comment type="caution">
    <text evidence="3">The sequence shown here is derived from an EMBL/GenBank/DDBJ whole genome shotgun (WGS) entry which is preliminary data.</text>
</comment>
<dbReference type="InterPro" id="IPR025558">
    <property type="entry name" value="DUF4283"/>
</dbReference>
<feature type="compositionally biased region" description="Basic and acidic residues" evidence="1">
    <location>
        <begin position="219"/>
        <end position="228"/>
    </location>
</feature>
<dbReference type="Proteomes" id="UP000886595">
    <property type="component" value="Unassembled WGS sequence"/>
</dbReference>
<reference evidence="3 4" key="1">
    <citation type="submission" date="2020-02" db="EMBL/GenBank/DDBJ databases">
        <authorList>
            <person name="Ma Q."/>
            <person name="Huang Y."/>
            <person name="Song X."/>
            <person name="Pei D."/>
        </authorList>
    </citation>
    <scope>NUCLEOTIDE SEQUENCE [LARGE SCALE GENOMIC DNA]</scope>
    <source>
        <strain evidence="3">Sxm20200214</strain>
        <tissue evidence="3">Leaf</tissue>
    </source>
</reference>
<dbReference type="EMBL" id="JAAMPC010000017">
    <property type="protein sequence ID" value="KAG2245903.1"/>
    <property type="molecule type" value="Genomic_DNA"/>
</dbReference>
<dbReference type="PANTHER" id="PTHR31286:SF132">
    <property type="entry name" value="DUF4283 DOMAIN-CONTAINING PROTEIN"/>
    <property type="match status" value="1"/>
</dbReference>
<feature type="compositionally biased region" description="Polar residues" evidence="1">
    <location>
        <begin position="608"/>
        <end position="625"/>
    </location>
</feature>
<evidence type="ECO:0000256" key="1">
    <source>
        <dbReference type="SAM" id="MobiDB-lite"/>
    </source>
</evidence>
<dbReference type="AlphaFoldDB" id="A0A8X7P8B3"/>
<feature type="compositionally biased region" description="Basic and acidic residues" evidence="1">
    <location>
        <begin position="241"/>
        <end position="260"/>
    </location>
</feature>
<name>A0A8X7P8B3_BRACI</name>
<evidence type="ECO:0000313" key="4">
    <source>
        <dbReference type="Proteomes" id="UP000886595"/>
    </source>
</evidence>
<feature type="compositionally biased region" description="Basic and acidic residues" evidence="1">
    <location>
        <begin position="378"/>
        <end position="391"/>
    </location>
</feature>
<organism evidence="3 4">
    <name type="scientific">Brassica carinata</name>
    <name type="common">Ethiopian mustard</name>
    <name type="synonym">Abyssinian cabbage</name>
    <dbReference type="NCBI Taxonomy" id="52824"/>
    <lineage>
        <taxon>Eukaryota</taxon>
        <taxon>Viridiplantae</taxon>
        <taxon>Streptophyta</taxon>
        <taxon>Embryophyta</taxon>
        <taxon>Tracheophyta</taxon>
        <taxon>Spermatophyta</taxon>
        <taxon>Magnoliopsida</taxon>
        <taxon>eudicotyledons</taxon>
        <taxon>Gunneridae</taxon>
        <taxon>Pentapetalae</taxon>
        <taxon>rosids</taxon>
        <taxon>malvids</taxon>
        <taxon>Brassicales</taxon>
        <taxon>Brassicaceae</taxon>
        <taxon>Brassiceae</taxon>
        <taxon>Brassica</taxon>
    </lineage>
</organism>
<feature type="domain" description="DUF4283" evidence="2">
    <location>
        <begin position="36"/>
        <end position="118"/>
    </location>
</feature>
<keyword evidence="4" id="KW-1185">Reference proteome</keyword>
<feature type="compositionally biased region" description="Acidic residues" evidence="1">
    <location>
        <begin position="476"/>
        <end position="487"/>
    </location>
</feature>
<proteinExistence type="predicted"/>
<dbReference type="InterPro" id="IPR040256">
    <property type="entry name" value="At4g02000-like"/>
</dbReference>
<dbReference type="PANTHER" id="PTHR31286">
    <property type="entry name" value="GLYCINE-RICH CELL WALL STRUCTURAL PROTEIN 1.8-LIKE"/>
    <property type="match status" value="1"/>
</dbReference>
<dbReference type="OrthoDB" id="1110848at2759"/>
<feature type="region of interest" description="Disordered" evidence="1">
    <location>
        <begin position="272"/>
        <end position="487"/>
    </location>
</feature>
<gene>
    <name evidence="3" type="ORF">Bca52824_085531</name>
</gene>
<feature type="region of interest" description="Disordered" evidence="1">
    <location>
        <begin position="517"/>
        <end position="643"/>
    </location>
</feature>
<protein>
    <recommendedName>
        <fullName evidence="2">DUF4283 domain-containing protein</fullName>
    </recommendedName>
</protein>
<feature type="region of interest" description="Disordered" evidence="1">
    <location>
        <begin position="206"/>
        <end position="260"/>
    </location>
</feature>
<feature type="compositionally biased region" description="Basic and acidic residues" evidence="1">
    <location>
        <begin position="449"/>
        <end position="475"/>
    </location>
</feature>
<evidence type="ECO:0000313" key="3">
    <source>
        <dbReference type="EMBL" id="KAG2245903.1"/>
    </source>
</evidence>
<dbReference type="Pfam" id="PF14111">
    <property type="entry name" value="DUF4283"/>
    <property type="match status" value="1"/>
</dbReference>
<sequence>MANPSNSLSLNNTLQLEEEDDDLVILPDVDNSELIARFQLSLVGRLFNKERRSVEALIALLPRPNIWDVEGGARGVDLGNHRFQFDFESEADLQKVLSKRSCHFNKWSFALERWTPHVGDSFPHKMTFWVSATGIPTHFWLEPIFKALGKGLGLVGKVEEKAVKFELELDAERPLKFKLRAQLPSGEIVPVTLEYSNLHQQLAKEKDLSRDQVPFPRMEVNRNGENSRRATAPVTKAPLPQERRQGDHPQRDNRDSVWKRIDSRYVPREDYRRDHRLAHREQEKLPHQKETYNKRRYDEYFASSKKREEERKESSKHLPSRRNSEEDQLPTTSRAKQPAHSLALPQPVTDKSLKERISTNLSPEHVRERPFKLNLRSKSIEDQKLKGKVADLENVSDEGSSAKRSLKFDEEKPRSSSNLQVGPLKFQPSKEKEKSWYEQTLDEEEESVDRETVKQPALHAEETRENVEDPDAEKILEEEDWMVDEANYDDDDLLEEDDLMEEDDLLTEDLEQVEAVIAPAQEESKQINTAPSESEIGKKLSARPSPLALFDQTTKSRPALTPSSKSRPSPAKKKRSSPSPIATGVSLRQRNLISRASGKARVSRIGPNLQQTHAPSPSDSETAIKNNKKSAKVGNNKPPKIPG</sequence>
<evidence type="ECO:0000259" key="2">
    <source>
        <dbReference type="Pfam" id="PF14111"/>
    </source>
</evidence>
<accession>A0A8X7P8B3</accession>